<name>A0A1I3CR72_9EURY</name>
<protein>
    <submittedName>
        <fullName evidence="1">Uncharacterized protein</fullName>
    </submittedName>
</protein>
<dbReference type="AlphaFoldDB" id="A0A1I3CR72"/>
<proteinExistence type="predicted"/>
<dbReference type="RefSeq" id="WP_149785631.1">
    <property type="nucleotide sequence ID" value="NZ_BAAADP010000003.1"/>
</dbReference>
<evidence type="ECO:0000313" key="2">
    <source>
        <dbReference type="Proteomes" id="UP000323537"/>
    </source>
</evidence>
<dbReference type="Pfam" id="PF24399">
    <property type="entry name" value="DUF7543"/>
    <property type="match status" value="1"/>
</dbReference>
<sequence length="76" mass="9039">MGWSLKREDATVTEWERSDGYATVRLRERGDGRFVMRLDVMEQADDDRAYDRVVFDERDAAEDRAAAWREEHDLED</sequence>
<accession>A0A1I3CR72</accession>
<keyword evidence="2" id="KW-1185">Reference proteome</keyword>
<gene>
    <name evidence="1" type="ORF">SAMN04488066_12717</name>
</gene>
<reference evidence="1 2" key="1">
    <citation type="submission" date="2016-10" db="EMBL/GenBank/DDBJ databases">
        <authorList>
            <person name="Varghese N."/>
            <person name="Submissions S."/>
        </authorList>
    </citation>
    <scope>NUCLEOTIDE SEQUENCE [LARGE SCALE GENOMIC DNA]</scope>
    <source>
        <strain evidence="1 2">CGMCC 1.6377</strain>
    </source>
</reference>
<evidence type="ECO:0000313" key="1">
    <source>
        <dbReference type="EMBL" id="SFH76903.1"/>
    </source>
</evidence>
<organism evidence="1 2">
    <name type="scientific">Halorubrum aquaticum</name>
    <dbReference type="NCBI Taxonomy" id="387340"/>
    <lineage>
        <taxon>Archaea</taxon>
        <taxon>Methanobacteriati</taxon>
        <taxon>Methanobacteriota</taxon>
        <taxon>Stenosarchaea group</taxon>
        <taxon>Halobacteria</taxon>
        <taxon>Halobacteriales</taxon>
        <taxon>Haloferacaceae</taxon>
        <taxon>Halorubrum</taxon>
    </lineage>
</organism>
<dbReference type="OrthoDB" id="228403at2157"/>
<dbReference type="EMBL" id="FOPZ01000027">
    <property type="protein sequence ID" value="SFH76903.1"/>
    <property type="molecule type" value="Genomic_DNA"/>
</dbReference>
<dbReference type="Proteomes" id="UP000323537">
    <property type="component" value="Unassembled WGS sequence"/>
</dbReference>
<dbReference type="InterPro" id="IPR055965">
    <property type="entry name" value="DUF7543"/>
</dbReference>